<dbReference type="SUPFAM" id="SSF54197">
    <property type="entry name" value="HIT-like"/>
    <property type="match status" value="1"/>
</dbReference>
<evidence type="ECO:0000256" key="3">
    <source>
        <dbReference type="PROSITE-ProRule" id="PRU00464"/>
    </source>
</evidence>
<name>A0ABD3SE29_9STRA</name>
<dbReference type="PROSITE" id="PS51084">
    <property type="entry name" value="HIT_2"/>
    <property type="match status" value="1"/>
</dbReference>
<dbReference type="EMBL" id="JALLPB020000054">
    <property type="protein sequence ID" value="KAL3822779.1"/>
    <property type="molecule type" value="Genomic_DNA"/>
</dbReference>
<dbReference type="InterPro" id="IPR004045">
    <property type="entry name" value="Glutathione_S-Trfase_N"/>
</dbReference>
<proteinExistence type="predicted"/>
<sequence>MRAGILGLIVAIGTTASTAVVSGFKSPLTRTVIAATANRPVAAIFPSAMAATSVDNNNDAPEADHVLYDVPVSNNGARCRIVLYKKNISRDRVNIISPASIGGLKSAEYKRLSPLGLMPCLSIRKAAPYDGPSSLAESDTIARYLLNEYSDVGPSFQPDNPRSNQICRWHDMYLTPIQGCMYKPSSRLPFGDYPDRKSAISAYRTNLNIIEGFMAEEDGMTGTGSPSSSPSYLCGGGEVSLADATLFPSCVFASYMLPKFDEDPTRPMPPLPPRLTGWFDDLRSNDEAFSRVYREIMDTLVTSWEGTNRRWDDIWLAGLRDTAPSTIFDEIISGDIPADVVREDEHVLAFRDINPMAPVHVLIIPKDRAGLTSLRKATAEHTNILGRMLLAAGEIANDETLGFGDGARIVINDGPDGGQEVNHLHVHVLGGRKMGRTFG</sequence>
<organism evidence="7 8">
    <name type="scientific">Cyclostephanos tholiformis</name>
    <dbReference type="NCBI Taxonomy" id="382380"/>
    <lineage>
        <taxon>Eukaryota</taxon>
        <taxon>Sar</taxon>
        <taxon>Stramenopiles</taxon>
        <taxon>Ochrophyta</taxon>
        <taxon>Bacillariophyta</taxon>
        <taxon>Coscinodiscophyceae</taxon>
        <taxon>Thalassiosirophycidae</taxon>
        <taxon>Stephanodiscales</taxon>
        <taxon>Stephanodiscaceae</taxon>
        <taxon>Cyclostephanos</taxon>
    </lineage>
</organism>
<dbReference type="InterPro" id="IPR001310">
    <property type="entry name" value="Histidine_triad_HIT"/>
</dbReference>
<dbReference type="InterPro" id="IPR011146">
    <property type="entry name" value="HIT-like"/>
</dbReference>
<dbReference type="Proteomes" id="UP001530377">
    <property type="component" value="Unassembled WGS sequence"/>
</dbReference>
<dbReference type="Pfam" id="PF13417">
    <property type="entry name" value="GST_N_3"/>
    <property type="match status" value="1"/>
</dbReference>
<evidence type="ECO:0000313" key="8">
    <source>
        <dbReference type="Proteomes" id="UP001530377"/>
    </source>
</evidence>
<evidence type="ECO:0000313" key="7">
    <source>
        <dbReference type="EMBL" id="KAL3822779.1"/>
    </source>
</evidence>
<dbReference type="PRINTS" id="PR00332">
    <property type="entry name" value="HISTRIAD"/>
</dbReference>
<dbReference type="InterPro" id="IPR036265">
    <property type="entry name" value="HIT-like_sf"/>
</dbReference>
<feature type="domain" description="HIT" evidence="6">
    <location>
        <begin position="327"/>
        <end position="439"/>
    </location>
</feature>
<evidence type="ECO:0000259" key="5">
    <source>
        <dbReference type="PROSITE" id="PS50404"/>
    </source>
</evidence>
<dbReference type="InterPro" id="IPR036249">
    <property type="entry name" value="Thioredoxin-like_sf"/>
</dbReference>
<dbReference type="SUPFAM" id="SSF52833">
    <property type="entry name" value="Thioredoxin-like"/>
    <property type="match status" value="1"/>
</dbReference>
<dbReference type="InterPro" id="IPR019808">
    <property type="entry name" value="Histidine_triad_CS"/>
</dbReference>
<dbReference type="Gene3D" id="3.30.428.10">
    <property type="entry name" value="HIT-like"/>
    <property type="match status" value="1"/>
</dbReference>
<feature type="active site" description="Tele-AMP-histidine intermediate" evidence="1">
    <location>
        <position position="425"/>
    </location>
</feature>
<evidence type="ECO:0000256" key="2">
    <source>
        <dbReference type="PIRSR" id="PIRSR601310-3"/>
    </source>
</evidence>
<dbReference type="CDD" id="cd00570">
    <property type="entry name" value="GST_N_family"/>
    <property type="match status" value="1"/>
</dbReference>
<dbReference type="PROSITE" id="PS00892">
    <property type="entry name" value="HIT_1"/>
    <property type="match status" value="1"/>
</dbReference>
<accession>A0ABD3SE29</accession>
<reference evidence="7 8" key="1">
    <citation type="submission" date="2024-10" db="EMBL/GenBank/DDBJ databases">
        <title>Updated reference genomes for cyclostephanoid diatoms.</title>
        <authorList>
            <person name="Roberts W.R."/>
            <person name="Alverson A.J."/>
        </authorList>
    </citation>
    <scope>NUCLEOTIDE SEQUENCE [LARGE SCALE GENOMIC DNA]</scope>
    <source>
        <strain evidence="7 8">AJA228-03</strain>
    </source>
</reference>
<keyword evidence="4" id="KW-0732">Signal</keyword>
<dbReference type="AlphaFoldDB" id="A0ABD3SE29"/>
<dbReference type="Pfam" id="PF01230">
    <property type="entry name" value="HIT"/>
    <property type="match status" value="1"/>
</dbReference>
<evidence type="ECO:0000259" key="6">
    <source>
        <dbReference type="PROSITE" id="PS51084"/>
    </source>
</evidence>
<evidence type="ECO:0000256" key="4">
    <source>
        <dbReference type="SAM" id="SignalP"/>
    </source>
</evidence>
<keyword evidence="8" id="KW-1185">Reference proteome</keyword>
<feature type="domain" description="GST N-terminal" evidence="5">
    <location>
        <begin position="63"/>
        <end position="153"/>
    </location>
</feature>
<evidence type="ECO:0008006" key="9">
    <source>
        <dbReference type="Google" id="ProtNLM"/>
    </source>
</evidence>
<evidence type="ECO:0000256" key="1">
    <source>
        <dbReference type="PIRSR" id="PIRSR601310-1"/>
    </source>
</evidence>
<feature type="chain" id="PRO_5044768015" description="HIT domain-containing protein" evidence="4">
    <location>
        <begin position="20"/>
        <end position="439"/>
    </location>
</feature>
<dbReference type="InterPro" id="IPR036282">
    <property type="entry name" value="Glutathione-S-Trfase_C_sf"/>
</dbReference>
<feature type="signal peptide" evidence="4">
    <location>
        <begin position="1"/>
        <end position="19"/>
    </location>
</feature>
<comment type="caution">
    <text evidence="7">The sequence shown here is derived from an EMBL/GenBank/DDBJ whole genome shotgun (WGS) entry which is preliminary data.</text>
</comment>
<dbReference type="SUPFAM" id="SSF47616">
    <property type="entry name" value="GST C-terminal domain-like"/>
    <property type="match status" value="1"/>
</dbReference>
<gene>
    <name evidence="7" type="ORF">ACHAXA_005944</name>
</gene>
<dbReference type="PANTHER" id="PTHR23089">
    <property type="entry name" value="HISTIDINE TRIAD HIT PROTEIN"/>
    <property type="match status" value="1"/>
</dbReference>
<feature type="short sequence motif" description="Histidine triad motif" evidence="2 3">
    <location>
        <begin position="423"/>
        <end position="427"/>
    </location>
</feature>
<dbReference type="PROSITE" id="PS50404">
    <property type="entry name" value="GST_NTER"/>
    <property type="match status" value="1"/>
</dbReference>
<protein>
    <recommendedName>
        <fullName evidence="9">HIT domain-containing protein</fullName>
    </recommendedName>
</protein>
<dbReference type="Gene3D" id="1.20.1050.130">
    <property type="match status" value="1"/>
</dbReference>
<dbReference type="CDD" id="cd01276">
    <property type="entry name" value="PKCI_related"/>
    <property type="match status" value="1"/>
</dbReference>